<keyword evidence="4" id="KW-1185">Reference proteome</keyword>
<dbReference type="RefSeq" id="WP_007113603.1">
    <property type="nucleotide sequence ID" value="NZ_JH393258.1"/>
</dbReference>
<accession>A0A265DVE7</accession>
<protein>
    <submittedName>
        <fullName evidence="1">Protein traK</fullName>
    </submittedName>
</protein>
<evidence type="ECO:0000313" key="4">
    <source>
        <dbReference type="Proteomes" id="UP000216538"/>
    </source>
</evidence>
<name>A0A265DVE7_9GAMM</name>
<dbReference type="EMBL" id="JH393258">
    <property type="protein sequence ID" value="EHJ92694.1"/>
    <property type="molecule type" value="Genomic_DNA"/>
</dbReference>
<dbReference type="AlphaFoldDB" id="A0A265DVE7"/>
<dbReference type="OrthoDB" id="5771758at2"/>
<dbReference type="Proteomes" id="UP000216538">
    <property type="component" value="Unassembled WGS sequence"/>
</dbReference>
<proteinExistence type="predicted"/>
<reference evidence="2 4" key="2">
    <citation type="submission" date="2017-07" db="EMBL/GenBank/DDBJ databases">
        <title>Shotgun whole genome sequences of three halophilic bacterial isolates.</title>
        <authorList>
            <person name="Pozzo T."/>
            <person name="Higdon S.M."/>
            <person name="Quillaguaman J."/>
        </authorList>
    </citation>
    <scope>NUCLEOTIDE SEQUENCE [LARGE SCALE GENOMIC DNA]</scope>
    <source>
        <strain evidence="2 4">LC1</strain>
    </source>
</reference>
<evidence type="ECO:0000313" key="1">
    <source>
        <dbReference type="EMBL" id="EHJ92694.1"/>
    </source>
</evidence>
<dbReference type="Proteomes" id="UP000005756">
    <property type="component" value="Unassembled WGS sequence"/>
</dbReference>
<sequence>MNYSELIEGLKREDEEKAKTYGRYAFLKFRDEIKEALDNGYSAIAIWEHLSESGDMPVKYNQFTVYIRKFITKKL</sequence>
<dbReference type="InterPro" id="IPR035225">
    <property type="entry name" value="DUF5338"/>
</dbReference>
<dbReference type="Pfam" id="PF17273">
    <property type="entry name" value="DUF5338"/>
    <property type="match status" value="1"/>
</dbReference>
<evidence type="ECO:0000313" key="2">
    <source>
        <dbReference type="EMBL" id="OZT73311.1"/>
    </source>
</evidence>
<evidence type="ECO:0000313" key="3">
    <source>
        <dbReference type="Proteomes" id="UP000005756"/>
    </source>
</evidence>
<reference evidence="1 3" key="1">
    <citation type="submission" date="2011-10" db="EMBL/GenBank/DDBJ databases">
        <authorList>
            <person name="Quillaguamn J."/>
            <person name="Guzmn D."/>
            <person name="Balderrama-Subieta A."/>
            <person name="Cardona-Ortuo C."/>
            <person name="Guevara-Martnez M."/>
            <person name="Callisaya-Quispe N."/>
        </authorList>
    </citation>
    <scope>NUCLEOTIDE SEQUENCE [LARGE SCALE GENOMIC DNA]</scope>
    <source>
        <strain evidence="1 3">LC1</strain>
    </source>
</reference>
<gene>
    <name evidence="2" type="ORF">CE457_14395</name>
    <name evidence="1" type="ORF">KUC_2651</name>
</gene>
<organism evidence="1 3">
    <name type="scientific">Vreelandella boliviensis LC1</name>
    <dbReference type="NCBI Taxonomy" id="1072583"/>
    <lineage>
        <taxon>Bacteria</taxon>
        <taxon>Pseudomonadati</taxon>
        <taxon>Pseudomonadota</taxon>
        <taxon>Gammaproteobacteria</taxon>
        <taxon>Oceanospirillales</taxon>
        <taxon>Halomonadaceae</taxon>
        <taxon>Vreelandella</taxon>
    </lineage>
</organism>
<dbReference type="EMBL" id="NPEY01000011">
    <property type="protein sequence ID" value="OZT73311.1"/>
    <property type="molecule type" value="Genomic_DNA"/>
</dbReference>